<keyword evidence="2" id="KW-0378">Hydrolase</keyword>
<dbReference type="InterPro" id="IPR017035">
    <property type="entry name" value="UCP035009_HsdR_All3000-type"/>
</dbReference>
<dbReference type="EMBL" id="LLVT01000004">
    <property type="protein sequence ID" value="KSW10321.1"/>
    <property type="molecule type" value="Genomic_DNA"/>
</dbReference>
<keyword evidence="2" id="KW-0540">Nuclease</keyword>
<proteinExistence type="predicted"/>
<keyword evidence="2" id="KW-0255">Endonuclease</keyword>
<comment type="caution">
    <text evidence="2">The sequence shown here is derived from an EMBL/GenBank/DDBJ whole genome shotgun (WGS) entry which is preliminary data.</text>
</comment>
<dbReference type="OrthoDB" id="9148007at2"/>
<organism evidence="2 3">
    <name type="scientific">Schaalia odontolytica</name>
    <dbReference type="NCBI Taxonomy" id="1660"/>
    <lineage>
        <taxon>Bacteria</taxon>
        <taxon>Bacillati</taxon>
        <taxon>Actinomycetota</taxon>
        <taxon>Actinomycetes</taxon>
        <taxon>Actinomycetales</taxon>
        <taxon>Actinomycetaceae</taxon>
        <taxon>Schaalia</taxon>
    </lineage>
</organism>
<protein>
    <submittedName>
        <fullName evidence="2">Restriction endonuclease</fullName>
    </submittedName>
</protein>
<dbReference type="AlphaFoldDB" id="A0A0V8RQP0"/>
<feature type="domain" description="Type I restriction enzyme R protein N-terminal" evidence="1">
    <location>
        <begin position="45"/>
        <end position="120"/>
    </location>
</feature>
<accession>A0A0V8RQP0</accession>
<dbReference type="PIRSF" id="PIRSF035009">
    <property type="entry name" value="UCP035009_HSDR_N"/>
    <property type="match status" value="1"/>
</dbReference>
<name>A0A0V8RQP0_9ACTO</name>
<evidence type="ECO:0000313" key="2">
    <source>
        <dbReference type="EMBL" id="KSW10321.1"/>
    </source>
</evidence>
<gene>
    <name evidence="2" type="ORF">APY09_09625</name>
</gene>
<evidence type="ECO:0000259" key="1">
    <source>
        <dbReference type="Pfam" id="PF13588"/>
    </source>
</evidence>
<dbReference type="GO" id="GO:0004519">
    <property type="term" value="F:endonuclease activity"/>
    <property type="evidence" value="ECO:0007669"/>
    <property type="project" value="UniProtKB-KW"/>
</dbReference>
<dbReference type="Pfam" id="PF13588">
    <property type="entry name" value="HSDR_N_2"/>
    <property type="match status" value="1"/>
</dbReference>
<sequence>MAFEDALTLLAGKVADQWENIETEEATKTAFILPFISTVLGYDIFDPQEVVPEFTADVGTKRGEKVDYAIMDGGEVRILIECKKVAGDLTPEHAAQLYRYFSVTKARIAVLTNGRVYNFYTDLDAPNVMDSRPFLVLDLADIDETFLPELRKLTKERFDLTSIVSAAEELKYLGAIKREVGMEFKEPSADFVRLFASRVYEGRVTQQVLEKFTVITDKALRQFLNERINDRLKSALGADVNTVMPVPDDVEEEVNEEVHVEEVSDGIETTEEELAAYRIVKAIACAELPFERITYRDVRSYFSVLADDNNRRPILRCYFGRRKVIAFVNEDKTEERYNINSVEDIYQYVDQIREAAQRWA</sequence>
<evidence type="ECO:0000313" key="3">
    <source>
        <dbReference type="Proteomes" id="UP000054686"/>
    </source>
</evidence>
<dbReference type="Proteomes" id="UP000054686">
    <property type="component" value="Unassembled WGS sequence"/>
</dbReference>
<reference evidence="2 3" key="1">
    <citation type="submission" date="2015-10" db="EMBL/GenBank/DDBJ databases">
        <title>Draft Genome of Actinomyces odontolyticus subsp. actinosynbacter strain XH001.</title>
        <authorList>
            <person name="Mclean J.S."/>
            <person name="He X."/>
        </authorList>
    </citation>
    <scope>NUCLEOTIDE SEQUENCE [LARGE SCALE GENOMIC DNA]</scope>
    <source>
        <strain evidence="2 3">XH001</strain>
    </source>
</reference>
<dbReference type="InterPro" id="IPR029464">
    <property type="entry name" value="HSDR_N"/>
</dbReference>